<dbReference type="AlphaFoldDB" id="A0A1H5BHU4"/>
<evidence type="ECO:0000256" key="7">
    <source>
        <dbReference type="ARBA" id="ARBA00022670"/>
    </source>
</evidence>
<dbReference type="Pfam" id="PF01433">
    <property type="entry name" value="Peptidase_M1"/>
    <property type="match status" value="1"/>
</dbReference>
<dbReference type="Pfam" id="PF17900">
    <property type="entry name" value="Peptidase_M1_N"/>
    <property type="match status" value="1"/>
</dbReference>
<dbReference type="GO" id="GO:0005737">
    <property type="term" value="C:cytoplasm"/>
    <property type="evidence" value="ECO:0007669"/>
    <property type="project" value="TreeGrafter"/>
</dbReference>
<keyword evidence="17" id="KW-1185">Reference proteome</keyword>
<name>A0A1H5BHU4_9MICO</name>
<comment type="catalytic activity">
    <reaction evidence="1">
        <text>Release of an N-terminal amino acid, Xaa-|-Yaa- from a peptide, amide or arylamide. Xaa is preferably Ala, but may be most amino acids including Pro (slow action). When a terminal hydrophobic residue is followed by a prolyl residue, the two may be released as an intact Xaa-Pro dipeptide.</text>
        <dbReference type="EC" id="3.4.11.2"/>
    </reaction>
</comment>
<evidence type="ECO:0000259" key="15">
    <source>
        <dbReference type="Pfam" id="PF17900"/>
    </source>
</evidence>
<evidence type="ECO:0000256" key="10">
    <source>
        <dbReference type="ARBA" id="ARBA00022833"/>
    </source>
</evidence>
<evidence type="ECO:0000313" key="16">
    <source>
        <dbReference type="EMBL" id="SED53828.1"/>
    </source>
</evidence>
<dbReference type="InterPro" id="IPR042097">
    <property type="entry name" value="Aminopeptidase_N-like_N_sf"/>
</dbReference>
<dbReference type="STRING" id="648782.SAMN04488554_0104"/>
<proteinExistence type="inferred from homology"/>
<feature type="domain" description="Aminopeptidase N-like N-terminal" evidence="15">
    <location>
        <begin position="28"/>
        <end position="200"/>
    </location>
</feature>
<keyword evidence="11" id="KW-0482">Metalloprotease</keyword>
<organism evidence="16 17">
    <name type="scientific">Ruania alba</name>
    <dbReference type="NCBI Taxonomy" id="648782"/>
    <lineage>
        <taxon>Bacteria</taxon>
        <taxon>Bacillati</taxon>
        <taxon>Actinomycetota</taxon>
        <taxon>Actinomycetes</taxon>
        <taxon>Micrococcales</taxon>
        <taxon>Ruaniaceae</taxon>
        <taxon>Ruania</taxon>
    </lineage>
</organism>
<evidence type="ECO:0000256" key="5">
    <source>
        <dbReference type="ARBA" id="ARBA00015611"/>
    </source>
</evidence>
<evidence type="ECO:0000259" key="14">
    <source>
        <dbReference type="Pfam" id="PF01433"/>
    </source>
</evidence>
<dbReference type="GO" id="GO:0006508">
    <property type="term" value="P:proteolysis"/>
    <property type="evidence" value="ECO:0007669"/>
    <property type="project" value="UniProtKB-KW"/>
</dbReference>
<keyword evidence="8" id="KW-0479">Metal-binding</keyword>
<dbReference type="InterPro" id="IPR050344">
    <property type="entry name" value="Peptidase_M1_aminopeptidases"/>
</dbReference>
<dbReference type="PANTHER" id="PTHR11533:SF174">
    <property type="entry name" value="PUROMYCIN-SENSITIVE AMINOPEPTIDASE-RELATED"/>
    <property type="match status" value="1"/>
</dbReference>
<dbReference type="GO" id="GO:0042277">
    <property type="term" value="F:peptide binding"/>
    <property type="evidence" value="ECO:0007669"/>
    <property type="project" value="TreeGrafter"/>
</dbReference>
<dbReference type="GO" id="GO:0043171">
    <property type="term" value="P:peptide catabolic process"/>
    <property type="evidence" value="ECO:0007669"/>
    <property type="project" value="TreeGrafter"/>
</dbReference>
<reference evidence="17" key="1">
    <citation type="submission" date="2016-10" db="EMBL/GenBank/DDBJ databases">
        <authorList>
            <person name="Varghese N."/>
            <person name="Submissions S."/>
        </authorList>
    </citation>
    <scope>NUCLEOTIDE SEQUENCE [LARGE SCALE GENOMIC DNA]</scope>
    <source>
        <strain evidence="17">DSM 21368</strain>
    </source>
</reference>
<evidence type="ECO:0000256" key="6">
    <source>
        <dbReference type="ARBA" id="ARBA00022438"/>
    </source>
</evidence>
<gene>
    <name evidence="16" type="ORF">SAMN04488554_0104</name>
</gene>
<dbReference type="InterPro" id="IPR045357">
    <property type="entry name" value="Aminopeptidase_N-like_N"/>
</dbReference>
<dbReference type="EMBL" id="FNTX01000001">
    <property type="protein sequence ID" value="SED53828.1"/>
    <property type="molecule type" value="Genomic_DNA"/>
</dbReference>
<dbReference type="Proteomes" id="UP000199220">
    <property type="component" value="Unassembled WGS sequence"/>
</dbReference>
<dbReference type="EC" id="3.4.11.2" evidence="4"/>
<dbReference type="CDD" id="cd09603">
    <property type="entry name" value="M1_APN_like"/>
    <property type="match status" value="1"/>
</dbReference>
<dbReference type="GO" id="GO:0005615">
    <property type="term" value="C:extracellular space"/>
    <property type="evidence" value="ECO:0007669"/>
    <property type="project" value="TreeGrafter"/>
</dbReference>
<keyword evidence="7" id="KW-0645">Protease</keyword>
<accession>A0A1H5BHU4</accession>
<evidence type="ECO:0000256" key="1">
    <source>
        <dbReference type="ARBA" id="ARBA00000098"/>
    </source>
</evidence>
<dbReference type="PANTHER" id="PTHR11533">
    <property type="entry name" value="PROTEASE M1 ZINC METALLOPROTEASE"/>
    <property type="match status" value="1"/>
</dbReference>
<dbReference type="GO" id="GO:0008270">
    <property type="term" value="F:zinc ion binding"/>
    <property type="evidence" value="ECO:0007669"/>
    <property type="project" value="InterPro"/>
</dbReference>
<feature type="domain" description="Peptidase M1 membrane alanine aminopeptidase" evidence="14">
    <location>
        <begin position="239"/>
        <end position="432"/>
    </location>
</feature>
<keyword evidence="9" id="KW-0378">Hydrolase</keyword>
<dbReference type="GO" id="GO:0016285">
    <property type="term" value="F:alanyl aminopeptidase activity"/>
    <property type="evidence" value="ECO:0007669"/>
    <property type="project" value="UniProtKB-EC"/>
</dbReference>
<dbReference type="Gene3D" id="2.60.40.1730">
    <property type="entry name" value="tricorn interacting facor f3 domain"/>
    <property type="match status" value="1"/>
</dbReference>
<evidence type="ECO:0000256" key="13">
    <source>
        <dbReference type="ARBA" id="ARBA00031533"/>
    </source>
</evidence>
<evidence type="ECO:0000313" key="17">
    <source>
        <dbReference type="Proteomes" id="UP000199220"/>
    </source>
</evidence>
<dbReference type="PRINTS" id="PR00756">
    <property type="entry name" value="ALADIPTASE"/>
</dbReference>
<keyword evidence="10" id="KW-0862">Zinc</keyword>
<evidence type="ECO:0000256" key="8">
    <source>
        <dbReference type="ARBA" id="ARBA00022723"/>
    </source>
</evidence>
<evidence type="ECO:0000256" key="4">
    <source>
        <dbReference type="ARBA" id="ARBA00012564"/>
    </source>
</evidence>
<evidence type="ECO:0000256" key="2">
    <source>
        <dbReference type="ARBA" id="ARBA00001947"/>
    </source>
</evidence>
<dbReference type="InterPro" id="IPR027268">
    <property type="entry name" value="Peptidase_M4/M1_CTD_sf"/>
</dbReference>
<dbReference type="SUPFAM" id="SSF63737">
    <property type="entry name" value="Leukotriene A4 hydrolase N-terminal domain"/>
    <property type="match status" value="1"/>
</dbReference>
<dbReference type="SUPFAM" id="SSF55486">
    <property type="entry name" value="Metalloproteases ('zincins'), catalytic domain"/>
    <property type="match status" value="1"/>
</dbReference>
<keyword evidence="6" id="KW-0031">Aminopeptidase</keyword>
<protein>
    <recommendedName>
        <fullName evidence="5">Aminopeptidase N</fullName>
        <ecNumber evidence="4">3.4.11.2</ecNumber>
    </recommendedName>
    <alternativeName>
        <fullName evidence="12">Alanine aminopeptidase</fullName>
    </alternativeName>
    <alternativeName>
        <fullName evidence="13">Lysyl aminopeptidase</fullName>
    </alternativeName>
</protein>
<evidence type="ECO:0000256" key="11">
    <source>
        <dbReference type="ARBA" id="ARBA00023049"/>
    </source>
</evidence>
<comment type="similarity">
    <text evidence="3">Belongs to the peptidase M1 family.</text>
</comment>
<comment type="cofactor">
    <cofactor evidence="2">
        <name>Zn(2+)</name>
        <dbReference type="ChEBI" id="CHEBI:29105"/>
    </cofactor>
</comment>
<dbReference type="GO" id="GO:0016020">
    <property type="term" value="C:membrane"/>
    <property type="evidence" value="ECO:0007669"/>
    <property type="project" value="TreeGrafter"/>
</dbReference>
<evidence type="ECO:0000256" key="12">
    <source>
        <dbReference type="ARBA" id="ARBA00029811"/>
    </source>
</evidence>
<evidence type="ECO:0000256" key="9">
    <source>
        <dbReference type="ARBA" id="ARBA00022801"/>
    </source>
</evidence>
<dbReference type="InterPro" id="IPR014782">
    <property type="entry name" value="Peptidase_M1_dom"/>
</dbReference>
<sequence>MTRPHTPVMPETTDTYMPGHGDPSYAVDHYQLDLTYQPRSNLLGGVAVVRLHTLTETSALRFDLHELRVAKVSVTGATLGKYTRKAKRLTVALKQPAPARSELTIRIEYGGNPRPVRSTTLGEAGWEELTDGVIVASQPHGSPSWFPCNDQARDKARYDVHLTVPADYTAAFSGQTCAVERRGSRRTWTFQQRHPMAPYLASVQIGKYREQSLDGPGVPMRILRPEGLPADAFAASFGRQREMLTCFEDAFGPYPFDSYTCVITDDALEIPLESQALSTFGRNHCSADWGAVRLIAHELSHQWFGNAVTASSWQDIWLHEGFACFSEWVWSEYSGGPRIAEHAAHQHERLSTLPQDLRLSDPGAADMFDDRVYKRGALTLAALRDLIGAQDFGRLLQRWVAQHRGGVVCTEDFVALAEEIGGEPLHGFFDAWLHQAALPAWR</sequence>
<evidence type="ECO:0000256" key="3">
    <source>
        <dbReference type="ARBA" id="ARBA00010136"/>
    </source>
</evidence>
<dbReference type="GO" id="GO:0070006">
    <property type="term" value="F:metalloaminopeptidase activity"/>
    <property type="evidence" value="ECO:0007669"/>
    <property type="project" value="TreeGrafter"/>
</dbReference>
<dbReference type="InterPro" id="IPR001930">
    <property type="entry name" value="Peptidase_M1"/>
</dbReference>
<dbReference type="Gene3D" id="1.10.390.10">
    <property type="entry name" value="Neutral Protease Domain 2"/>
    <property type="match status" value="1"/>
</dbReference>
<dbReference type="RefSeq" id="WP_245708602.1">
    <property type="nucleotide sequence ID" value="NZ_FNTX01000001.1"/>
</dbReference>